<reference evidence="1" key="1">
    <citation type="submission" date="2012-09" db="EMBL/GenBank/DDBJ databases">
        <authorList>
            <person name="Martin A.A."/>
        </authorList>
    </citation>
    <scope>NUCLEOTIDE SEQUENCE</scope>
</reference>
<reference evidence="2" key="2">
    <citation type="submission" date="2017-02" db="UniProtKB">
        <authorList>
            <consortium name="WormBaseParasite"/>
        </authorList>
    </citation>
    <scope>IDENTIFICATION</scope>
</reference>
<proteinExistence type="predicted"/>
<evidence type="ECO:0000313" key="2">
    <source>
        <dbReference type="WBParaSite" id="ACAC_0000244801-mRNA-1"/>
    </source>
</evidence>
<dbReference type="AlphaFoldDB" id="A0A0K0CXW4"/>
<dbReference type="WBParaSite" id="ACAC_0000244801-mRNA-1">
    <property type="protein sequence ID" value="ACAC_0000244801-mRNA-1"/>
    <property type="gene ID" value="ACAC_0000244801"/>
</dbReference>
<organism evidence="1 2">
    <name type="scientific">Angiostrongylus cantonensis</name>
    <name type="common">Rat lungworm</name>
    <dbReference type="NCBI Taxonomy" id="6313"/>
    <lineage>
        <taxon>Eukaryota</taxon>
        <taxon>Metazoa</taxon>
        <taxon>Ecdysozoa</taxon>
        <taxon>Nematoda</taxon>
        <taxon>Chromadorea</taxon>
        <taxon>Rhabditida</taxon>
        <taxon>Rhabditina</taxon>
        <taxon>Rhabditomorpha</taxon>
        <taxon>Strongyloidea</taxon>
        <taxon>Metastrongylidae</taxon>
        <taxon>Angiostrongylus</taxon>
    </lineage>
</organism>
<evidence type="ECO:0000313" key="1">
    <source>
        <dbReference type="Proteomes" id="UP000035642"/>
    </source>
</evidence>
<keyword evidence="1" id="KW-1185">Reference proteome</keyword>
<dbReference type="Proteomes" id="UP000035642">
    <property type="component" value="Unassembled WGS sequence"/>
</dbReference>
<protein>
    <submittedName>
        <fullName evidence="2">Transmembrane protein</fullName>
    </submittedName>
</protein>
<name>A0A0K0CXW4_ANGCA</name>
<sequence length="78" mass="9152">MFVEYVSTLNKVVELEIGWYVIAIPDLIGALLEVFSSNVVRDLLFSFQHSVLQHEIFRNSGRQRKRRRLRILMEEASS</sequence>
<accession>A0A0K0CXW4</accession>